<sequence>LIRCPSSKHLLALFGDGLKPIQGCFFLIFRWGSIKVTLGKKATTSVLGAKKIFTIFCFQSLLIRKYRSITQWKLMQRTDKMETAVLSEVNGHRIQII</sequence>
<dbReference type="EMBL" id="BDGG01000001">
    <property type="protein sequence ID" value="GAU90750.1"/>
    <property type="molecule type" value="Genomic_DNA"/>
</dbReference>
<accession>A0A1D1UQF7</accession>
<gene>
    <name evidence="1" type="primary">RvY_03125-1</name>
    <name evidence="1" type="synonym">RvY_03125.1</name>
    <name evidence="1" type="ORF">RvY_03125</name>
</gene>
<name>A0A1D1UQF7_RAMVA</name>
<feature type="non-terminal residue" evidence="1">
    <location>
        <position position="1"/>
    </location>
</feature>
<evidence type="ECO:0000313" key="1">
    <source>
        <dbReference type="EMBL" id="GAU90750.1"/>
    </source>
</evidence>
<comment type="caution">
    <text evidence="1">The sequence shown here is derived from an EMBL/GenBank/DDBJ whole genome shotgun (WGS) entry which is preliminary data.</text>
</comment>
<keyword evidence="2" id="KW-1185">Reference proteome</keyword>
<dbReference type="AlphaFoldDB" id="A0A1D1UQF7"/>
<proteinExistence type="predicted"/>
<reference evidence="1 2" key="1">
    <citation type="journal article" date="2016" name="Nat. Commun.">
        <title>Extremotolerant tardigrade genome and improved radiotolerance of human cultured cells by tardigrade-unique protein.</title>
        <authorList>
            <person name="Hashimoto T."/>
            <person name="Horikawa D.D."/>
            <person name="Saito Y."/>
            <person name="Kuwahara H."/>
            <person name="Kozuka-Hata H."/>
            <person name="Shin-I T."/>
            <person name="Minakuchi Y."/>
            <person name="Ohishi K."/>
            <person name="Motoyama A."/>
            <person name="Aizu T."/>
            <person name="Enomoto A."/>
            <person name="Kondo K."/>
            <person name="Tanaka S."/>
            <person name="Hara Y."/>
            <person name="Koshikawa S."/>
            <person name="Sagara H."/>
            <person name="Miura T."/>
            <person name="Yokobori S."/>
            <person name="Miyagawa K."/>
            <person name="Suzuki Y."/>
            <person name="Kubo T."/>
            <person name="Oyama M."/>
            <person name="Kohara Y."/>
            <person name="Fujiyama A."/>
            <person name="Arakawa K."/>
            <person name="Katayama T."/>
            <person name="Toyoda A."/>
            <person name="Kunieda T."/>
        </authorList>
    </citation>
    <scope>NUCLEOTIDE SEQUENCE [LARGE SCALE GENOMIC DNA]</scope>
    <source>
        <strain evidence="1 2">YOKOZUNA-1</strain>
    </source>
</reference>
<organism evidence="1 2">
    <name type="scientific">Ramazzottius varieornatus</name>
    <name type="common">Water bear</name>
    <name type="synonym">Tardigrade</name>
    <dbReference type="NCBI Taxonomy" id="947166"/>
    <lineage>
        <taxon>Eukaryota</taxon>
        <taxon>Metazoa</taxon>
        <taxon>Ecdysozoa</taxon>
        <taxon>Tardigrada</taxon>
        <taxon>Eutardigrada</taxon>
        <taxon>Parachela</taxon>
        <taxon>Hypsibioidea</taxon>
        <taxon>Ramazzottiidae</taxon>
        <taxon>Ramazzottius</taxon>
    </lineage>
</organism>
<dbReference type="Proteomes" id="UP000186922">
    <property type="component" value="Unassembled WGS sequence"/>
</dbReference>
<protein>
    <submittedName>
        <fullName evidence="1">Uncharacterized protein</fullName>
    </submittedName>
</protein>
<evidence type="ECO:0000313" key="2">
    <source>
        <dbReference type="Proteomes" id="UP000186922"/>
    </source>
</evidence>